<keyword evidence="6" id="KW-1185">Reference proteome</keyword>
<organism evidence="5 6">
    <name type="scientific">Mangrovimicrobium sediminis</name>
    <dbReference type="NCBI Taxonomy" id="2562682"/>
    <lineage>
        <taxon>Bacteria</taxon>
        <taxon>Pseudomonadati</taxon>
        <taxon>Pseudomonadota</taxon>
        <taxon>Gammaproteobacteria</taxon>
        <taxon>Cellvibrionales</taxon>
        <taxon>Halieaceae</taxon>
        <taxon>Mangrovimicrobium</taxon>
    </lineage>
</organism>
<sequence length="251" mass="27540">MTGEESMPVPHSASSRTAPSGLPDPFLPMLSTPSHEPECPASAEAGNQRSRRASILAMTRKLLASSTQKGLTVREIAAACGTSVQTIHNNFGSRHALLACAINEHTTALDRNAFSATPGPAMFLNIGKLYHQCAVETPAFLHEMVTAAFSDKWQLMPLLQPHSTRHKATFIRHMSEQRLLRDYVDPERLASQITRINTISIFDWSQHGDTDELHSQIMDGVTLLLLGALRKEFVPSVEAWLAAERAQPPAN</sequence>
<evidence type="ECO:0000256" key="2">
    <source>
        <dbReference type="PROSITE-ProRule" id="PRU00335"/>
    </source>
</evidence>
<dbReference type="Gene3D" id="1.10.357.10">
    <property type="entry name" value="Tetracycline Repressor, domain 2"/>
    <property type="match status" value="1"/>
</dbReference>
<proteinExistence type="predicted"/>
<protein>
    <submittedName>
        <fullName evidence="5">TetR/AcrR family transcriptional regulator</fullName>
    </submittedName>
</protein>
<reference evidence="5 6" key="1">
    <citation type="submission" date="2019-04" db="EMBL/GenBank/DDBJ databases">
        <title>Taxonomy of novel Haliea sp. from mangrove soil of West Coast of India.</title>
        <authorList>
            <person name="Verma A."/>
            <person name="Kumar P."/>
            <person name="Krishnamurthi S."/>
        </authorList>
    </citation>
    <scope>NUCLEOTIDE SEQUENCE [LARGE SCALE GENOMIC DNA]</scope>
    <source>
        <strain evidence="5 6">SAOS-164</strain>
    </source>
</reference>
<keyword evidence="1 2" id="KW-0238">DNA-binding</keyword>
<evidence type="ECO:0000256" key="3">
    <source>
        <dbReference type="SAM" id="MobiDB-lite"/>
    </source>
</evidence>
<evidence type="ECO:0000256" key="1">
    <source>
        <dbReference type="ARBA" id="ARBA00023125"/>
    </source>
</evidence>
<evidence type="ECO:0000313" key="5">
    <source>
        <dbReference type="EMBL" id="TGD75726.1"/>
    </source>
</evidence>
<name>A0A4Z0M8K9_9GAMM</name>
<accession>A0A4Z0M8K9</accession>
<feature type="region of interest" description="Disordered" evidence="3">
    <location>
        <begin position="1"/>
        <end position="49"/>
    </location>
</feature>
<dbReference type="AlphaFoldDB" id="A0A4Z0M8K9"/>
<gene>
    <name evidence="5" type="ORF">E4634_02275</name>
</gene>
<dbReference type="Proteomes" id="UP000298050">
    <property type="component" value="Unassembled WGS sequence"/>
</dbReference>
<dbReference type="GO" id="GO:0003677">
    <property type="term" value="F:DNA binding"/>
    <property type="evidence" value="ECO:0007669"/>
    <property type="project" value="UniProtKB-UniRule"/>
</dbReference>
<comment type="caution">
    <text evidence="5">The sequence shown here is derived from an EMBL/GenBank/DDBJ whole genome shotgun (WGS) entry which is preliminary data.</text>
</comment>
<dbReference type="PROSITE" id="PS50977">
    <property type="entry name" value="HTH_TETR_2"/>
    <property type="match status" value="1"/>
</dbReference>
<evidence type="ECO:0000313" key="6">
    <source>
        <dbReference type="Proteomes" id="UP000298050"/>
    </source>
</evidence>
<dbReference type="InterPro" id="IPR009057">
    <property type="entry name" value="Homeodomain-like_sf"/>
</dbReference>
<dbReference type="Pfam" id="PF00440">
    <property type="entry name" value="TetR_N"/>
    <property type="match status" value="1"/>
</dbReference>
<dbReference type="OrthoDB" id="4371863at2"/>
<evidence type="ECO:0000259" key="4">
    <source>
        <dbReference type="PROSITE" id="PS50977"/>
    </source>
</evidence>
<feature type="DNA-binding region" description="H-T-H motif" evidence="2">
    <location>
        <begin position="72"/>
        <end position="91"/>
    </location>
</feature>
<dbReference type="InterPro" id="IPR001647">
    <property type="entry name" value="HTH_TetR"/>
</dbReference>
<feature type="domain" description="HTH tetR-type" evidence="4">
    <location>
        <begin position="49"/>
        <end position="109"/>
    </location>
</feature>
<dbReference type="EMBL" id="SRLE01000002">
    <property type="protein sequence ID" value="TGD75726.1"/>
    <property type="molecule type" value="Genomic_DNA"/>
</dbReference>
<dbReference type="SUPFAM" id="SSF46689">
    <property type="entry name" value="Homeodomain-like"/>
    <property type="match status" value="1"/>
</dbReference>